<dbReference type="InterPro" id="IPR012945">
    <property type="entry name" value="Tubulin-bd_cofactor_C_dom"/>
</dbReference>
<organism evidence="4 5">
    <name type="scientific">Zalerion maritima</name>
    <dbReference type="NCBI Taxonomy" id="339359"/>
    <lineage>
        <taxon>Eukaryota</taxon>
        <taxon>Fungi</taxon>
        <taxon>Dikarya</taxon>
        <taxon>Ascomycota</taxon>
        <taxon>Pezizomycotina</taxon>
        <taxon>Sordariomycetes</taxon>
        <taxon>Lulworthiomycetidae</taxon>
        <taxon>Lulworthiales</taxon>
        <taxon>Lulworthiaceae</taxon>
        <taxon>Zalerion</taxon>
    </lineage>
</organism>
<protein>
    <submittedName>
        <fullName evidence="4">Tubulin folding cofactor C</fullName>
    </submittedName>
</protein>
<evidence type="ECO:0000259" key="3">
    <source>
        <dbReference type="PROSITE" id="PS51329"/>
    </source>
</evidence>
<reference evidence="4" key="1">
    <citation type="submission" date="2022-07" db="EMBL/GenBank/DDBJ databases">
        <title>Draft genome sequence of Zalerion maritima ATCC 34329, a (micro)plastics degrading marine fungus.</title>
        <authorList>
            <person name="Paco A."/>
            <person name="Goncalves M.F.M."/>
            <person name="Rocha-Santos T.A.P."/>
            <person name="Alves A."/>
        </authorList>
    </citation>
    <scope>NUCLEOTIDE SEQUENCE</scope>
    <source>
        <strain evidence="4">ATCC 34329</strain>
    </source>
</reference>
<feature type="region of interest" description="Disordered" evidence="2">
    <location>
        <begin position="113"/>
        <end position="162"/>
    </location>
</feature>
<evidence type="ECO:0000313" key="4">
    <source>
        <dbReference type="EMBL" id="KAJ2899067.1"/>
    </source>
</evidence>
<gene>
    <name evidence="4" type="ORF">MKZ38_003423</name>
</gene>
<evidence type="ECO:0000313" key="5">
    <source>
        <dbReference type="Proteomes" id="UP001201980"/>
    </source>
</evidence>
<evidence type="ECO:0000256" key="1">
    <source>
        <dbReference type="ARBA" id="ARBA00008848"/>
    </source>
</evidence>
<dbReference type="EMBL" id="JAKWBI020000208">
    <property type="protein sequence ID" value="KAJ2899067.1"/>
    <property type="molecule type" value="Genomic_DNA"/>
</dbReference>
<dbReference type="GO" id="GO:0007021">
    <property type="term" value="P:tubulin complex assembly"/>
    <property type="evidence" value="ECO:0007669"/>
    <property type="project" value="TreeGrafter"/>
</dbReference>
<accession>A0AAD5RNT9</accession>
<dbReference type="PANTHER" id="PTHR15139:SF0">
    <property type="entry name" value="TUBULIN-SPECIFIC CHAPERONE C"/>
    <property type="match status" value="1"/>
</dbReference>
<dbReference type="PANTHER" id="PTHR15139">
    <property type="entry name" value="TUBULIN FOLDING COFACTOR C"/>
    <property type="match status" value="1"/>
</dbReference>
<dbReference type="InterPro" id="IPR016098">
    <property type="entry name" value="CAP/MinC_C"/>
</dbReference>
<dbReference type="GO" id="GO:0007023">
    <property type="term" value="P:post-chaperonin tubulin folding pathway"/>
    <property type="evidence" value="ECO:0007669"/>
    <property type="project" value="InterPro"/>
</dbReference>
<dbReference type="InterPro" id="IPR027684">
    <property type="entry name" value="TBCC"/>
</dbReference>
<dbReference type="GO" id="GO:0005737">
    <property type="term" value="C:cytoplasm"/>
    <property type="evidence" value="ECO:0007669"/>
    <property type="project" value="TreeGrafter"/>
</dbReference>
<proteinExistence type="inferred from homology"/>
<comment type="similarity">
    <text evidence="1">Belongs to the TBCC family.</text>
</comment>
<name>A0AAD5RNT9_9PEZI</name>
<dbReference type="Gene3D" id="2.160.20.70">
    <property type="match status" value="1"/>
</dbReference>
<sequence length="417" mass="45722">MDAQKQDKSEEEESSGRAGEKAPTVETLQSLLTEDPEGLYKTFQRVLTALKSEIDKLATMDDGSVLRKDASDELLAKISSLSNWIVDVGPKLSTRDQEGYSNHVRALQNQLRTATNPPKKSRFKFKSRPVPPVAVTTTAGSSSASSPSIRPTPMSSIAQKHKQGLVDKRHLHFSLPNAIDSDSDIVPTDRPPAPTSVSRCTVAPDDHSVIADEVGKTLDLPSSKITCARPVTLNGLHDCVVRNMSDSKIPTLYLRKMRGCVIDGGWVSGSVFIEDVADSVIFVRARQVRVHETRKSALVVDVRSQPVVEDCSGVKFLELDSNWVAGKYGEETEGGKNHWDEVLDFKWHKEGHSPNWEAMGSGEDGKGGKGKIGKEDLEKYLRTDWPRMDILKAAGLDVRRGSMTGVQKPPVGMLDPE</sequence>
<feature type="region of interest" description="Disordered" evidence="2">
    <location>
        <begin position="1"/>
        <end position="26"/>
    </location>
</feature>
<dbReference type="AlphaFoldDB" id="A0AAD5RNT9"/>
<feature type="domain" description="C-CAP/cofactor C-like" evidence="3">
    <location>
        <begin position="191"/>
        <end position="347"/>
    </location>
</feature>
<keyword evidence="5" id="KW-1185">Reference proteome</keyword>
<feature type="compositionally biased region" description="Basic and acidic residues" evidence="2">
    <location>
        <begin position="1"/>
        <end position="20"/>
    </location>
</feature>
<dbReference type="Pfam" id="PF07986">
    <property type="entry name" value="TBCC"/>
    <property type="match status" value="1"/>
</dbReference>
<comment type="caution">
    <text evidence="4">The sequence shown here is derived from an EMBL/GenBank/DDBJ whole genome shotgun (WGS) entry which is preliminary data.</text>
</comment>
<dbReference type="Proteomes" id="UP001201980">
    <property type="component" value="Unassembled WGS sequence"/>
</dbReference>
<dbReference type="PROSITE" id="PS51329">
    <property type="entry name" value="C_CAP_COFACTOR_C"/>
    <property type="match status" value="1"/>
</dbReference>
<evidence type="ECO:0000256" key="2">
    <source>
        <dbReference type="SAM" id="MobiDB-lite"/>
    </source>
</evidence>
<dbReference type="InterPro" id="IPR017901">
    <property type="entry name" value="C-CAP_CF_C-like"/>
</dbReference>
<feature type="compositionally biased region" description="Low complexity" evidence="2">
    <location>
        <begin position="133"/>
        <end position="148"/>
    </location>
</feature>